<evidence type="ECO:0000313" key="4">
    <source>
        <dbReference type="Proteomes" id="UP000019116"/>
    </source>
</evidence>
<dbReference type="Gramene" id="TraesJUL6A03G03428060.1">
    <property type="protein sequence ID" value="TraesJUL6A03G03428060.1"/>
    <property type="gene ID" value="TraesJUL6A03G03428060"/>
</dbReference>
<evidence type="ECO:0000256" key="2">
    <source>
        <dbReference type="SAM" id="Phobius"/>
    </source>
</evidence>
<sequence>MAGACAVAAPSRATVSGPGAAPPPGRGSRVSCRRSARRRAGGRARVSRDTNGAEAEPDSKGPIPQDDSGYLLTLGLGSIGGAAAVKYGSVLLPDITRPNIVEALLMVSLPMAAAVLILLKLSSTSTQD</sequence>
<organism evidence="3">
    <name type="scientific">Triticum aestivum</name>
    <name type="common">Wheat</name>
    <dbReference type="NCBI Taxonomy" id="4565"/>
    <lineage>
        <taxon>Eukaryota</taxon>
        <taxon>Viridiplantae</taxon>
        <taxon>Streptophyta</taxon>
        <taxon>Embryophyta</taxon>
        <taxon>Tracheophyta</taxon>
        <taxon>Spermatophyta</taxon>
        <taxon>Magnoliopsida</taxon>
        <taxon>Liliopsida</taxon>
        <taxon>Poales</taxon>
        <taxon>Poaceae</taxon>
        <taxon>BOP clade</taxon>
        <taxon>Pooideae</taxon>
        <taxon>Triticodae</taxon>
        <taxon>Triticeae</taxon>
        <taxon>Triticinae</taxon>
        <taxon>Triticum</taxon>
    </lineage>
</organism>
<name>A0A3B6NW81_WHEAT</name>
<feature type="transmembrane region" description="Helical" evidence="2">
    <location>
        <begin position="100"/>
        <end position="119"/>
    </location>
</feature>
<evidence type="ECO:0000313" key="3">
    <source>
        <dbReference type="EnsemblPlants" id="TraesCS6A02G372600.1"/>
    </source>
</evidence>
<keyword evidence="2" id="KW-0472">Membrane</keyword>
<dbReference type="Gramene" id="TraesCS6A03G0946200.1">
    <property type="protein sequence ID" value="TraesCS6A03G0946200.1.CDS"/>
    <property type="gene ID" value="TraesCS6A03G0946200"/>
</dbReference>
<proteinExistence type="predicted"/>
<gene>
    <name evidence="3" type="primary">LOC123128867</name>
</gene>
<dbReference type="Gramene" id="TraesNOR6A03G03435060.1">
    <property type="protein sequence ID" value="TraesNOR6A03G03435060.1"/>
    <property type="gene ID" value="TraesNOR6A03G03435060"/>
</dbReference>
<feature type="transmembrane region" description="Helical" evidence="2">
    <location>
        <begin position="69"/>
        <end position="88"/>
    </location>
</feature>
<dbReference type="Gramene" id="TraesLDM6A03G03404480.1">
    <property type="protein sequence ID" value="TraesLDM6A03G03404480.1"/>
    <property type="gene ID" value="TraesLDM6A03G03404480"/>
</dbReference>
<dbReference type="Gramene" id="TraesWEE_scaffold_149751_01G000200.1">
    <property type="protein sequence ID" value="TraesWEE_scaffold_149751_01G000200.1"/>
    <property type="gene ID" value="TraesWEE_scaffold_149751_01G000200"/>
</dbReference>
<dbReference type="OMA" id="PQDDSSY"/>
<dbReference type="KEGG" id="taes:123128867"/>
<dbReference type="Gramene" id="TraesARI6A03G03358650.1">
    <property type="protein sequence ID" value="TraesARI6A03G03358650.1"/>
    <property type="gene ID" value="TraesARI6A03G03358650"/>
</dbReference>
<keyword evidence="2" id="KW-1133">Transmembrane helix</keyword>
<dbReference type="STRING" id="4565.A0A3B6NW81"/>
<keyword evidence="2" id="KW-0812">Transmembrane</keyword>
<evidence type="ECO:0000256" key="1">
    <source>
        <dbReference type="SAM" id="MobiDB-lite"/>
    </source>
</evidence>
<dbReference type="OrthoDB" id="513929at2759"/>
<dbReference type="AlphaFoldDB" id="A0A3B6NW81"/>
<feature type="region of interest" description="Disordered" evidence="1">
    <location>
        <begin position="1"/>
        <end position="67"/>
    </location>
</feature>
<dbReference type="Gramene" id="TraesJAG6A03G03394080.1">
    <property type="protein sequence ID" value="TraesJAG6A03G03394080.1"/>
    <property type="gene ID" value="TraesJAG6A03G03394080"/>
</dbReference>
<dbReference type="Gramene" id="TraesLAC6A03G03358300.1">
    <property type="protein sequence ID" value="TraesLAC6A03G03358300.1"/>
    <property type="gene ID" value="TraesLAC6A03G03358300"/>
</dbReference>
<dbReference type="Gramene" id="TraesSYM6A03G03344010.1">
    <property type="protein sequence ID" value="TraesSYM6A03G03344010.1"/>
    <property type="gene ID" value="TraesSYM6A03G03344010"/>
</dbReference>
<dbReference type="GeneID" id="123128867"/>
<reference evidence="3" key="1">
    <citation type="submission" date="2018-08" db="EMBL/GenBank/DDBJ databases">
        <authorList>
            <person name="Rossello M."/>
        </authorList>
    </citation>
    <scope>NUCLEOTIDE SEQUENCE [LARGE SCALE GENOMIC DNA]</scope>
    <source>
        <strain evidence="3">cv. Chinese Spring</strain>
    </source>
</reference>
<dbReference type="EnsemblPlants" id="TraesCS6A02G372600.1">
    <property type="protein sequence ID" value="TraesCS6A02G372600.1"/>
    <property type="gene ID" value="TraesCS6A02G372600"/>
</dbReference>
<dbReference type="Gramene" id="TraesMAC6A03G03400320.1">
    <property type="protein sequence ID" value="TraesMAC6A03G03400320.1"/>
    <property type="gene ID" value="TraesMAC6A03G03400320"/>
</dbReference>
<protein>
    <submittedName>
        <fullName evidence="3">Uncharacterized protein</fullName>
    </submittedName>
</protein>
<dbReference type="Gramene" id="TraesCAD_scaffold_016617_01G000200.1">
    <property type="protein sequence ID" value="TraesCAD_scaffold_016617_01G000200.1"/>
    <property type="gene ID" value="TraesCAD_scaffold_016617_01G000200"/>
</dbReference>
<dbReference type="PANTHER" id="PTHR37224">
    <property type="entry name" value="OS02G0804400 PROTEIN"/>
    <property type="match status" value="1"/>
</dbReference>
<keyword evidence="4" id="KW-1185">Reference proteome</keyword>
<dbReference type="Proteomes" id="UP000019116">
    <property type="component" value="Chromosome 6A"/>
</dbReference>
<accession>A0A3B6NW81</accession>
<dbReference type="Gramene" id="TraesROB_scaffold_012695_01G000200.1">
    <property type="protein sequence ID" value="TraesROB_scaffold_012695_01G000200.1"/>
    <property type="gene ID" value="TraesROB_scaffold_012695_01G000200"/>
</dbReference>
<dbReference type="Gramene" id="TraesPARA_EIv1.0_1979950.1">
    <property type="protein sequence ID" value="TraesPARA_EIv1.0_1979950.1.CDS"/>
    <property type="gene ID" value="TraesPARA_EIv1.0_1979950"/>
</dbReference>
<feature type="compositionally biased region" description="Basic residues" evidence="1">
    <location>
        <begin position="31"/>
        <end position="42"/>
    </location>
</feature>
<dbReference type="Gramene" id="TraesRN6A0100932600.1">
    <property type="protein sequence ID" value="TraesRN6A0100932600.1"/>
    <property type="gene ID" value="TraesRN6A0100932600"/>
</dbReference>
<dbReference type="RefSeq" id="XP_044404911.1">
    <property type="nucleotide sequence ID" value="XM_044548976.1"/>
</dbReference>
<dbReference type="Gramene" id="TraesSTA6A03G03391510.1">
    <property type="protein sequence ID" value="TraesSTA6A03G03391510.1"/>
    <property type="gene ID" value="TraesSTA6A03G03391510"/>
</dbReference>
<reference evidence="3" key="2">
    <citation type="submission" date="2018-10" db="UniProtKB">
        <authorList>
            <consortium name="EnsemblPlants"/>
        </authorList>
    </citation>
    <scope>IDENTIFICATION</scope>
</reference>
<dbReference type="Gramene" id="TraesCS6A02G372600.1">
    <property type="protein sequence ID" value="TraesCS6A02G372600.1"/>
    <property type="gene ID" value="TraesCS6A02G372600"/>
</dbReference>